<dbReference type="CDD" id="cd03801">
    <property type="entry name" value="GT4_PimA-like"/>
    <property type="match status" value="1"/>
</dbReference>
<dbReference type="EC" id="2.4.-.-" evidence="1"/>
<dbReference type="EMBL" id="JAKZGO010000003">
    <property type="protein sequence ID" value="MCH7412746.1"/>
    <property type="molecule type" value="Genomic_DNA"/>
</dbReference>
<keyword evidence="1" id="KW-0808">Transferase</keyword>
<dbReference type="GO" id="GO:0016757">
    <property type="term" value="F:glycosyltransferase activity"/>
    <property type="evidence" value="ECO:0007669"/>
    <property type="project" value="UniProtKB-KW"/>
</dbReference>
<keyword evidence="1" id="KW-0328">Glycosyltransferase</keyword>
<dbReference type="RefSeq" id="WP_241410294.1">
    <property type="nucleotide sequence ID" value="NZ_JAKZGO010000003.1"/>
</dbReference>
<organism evidence="1 2">
    <name type="scientific">Belliella alkalica</name>
    <dbReference type="NCBI Taxonomy" id="1730871"/>
    <lineage>
        <taxon>Bacteria</taxon>
        <taxon>Pseudomonadati</taxon>
        <taxon>Bacteroidota</taxon>
        <taxon>Cytophagia</taxon>
        <taxon>Cytophagales</taxon>
        <taxon>Cyclobacteriaceae</taxon>
        <taxon>Belliella</taxon>
    </lineage>
</organism>
<dbReference type="SUPFAM" id="SSF53756">
    <property type="entry name" value="UDP-Glycosyltransferase/glycogen phosphorylase"/>
    <property type="match status" value="1"/>
</dbReference>
<dbReference type="Proteomes" id="UP001165430">
    <property type="component" value="Unassembled WGS sequence"/>
</dbReference>
<proteinExistence type="predicted"/>
<sequence>MEGRKKEIIFLYCGLRTGNFGAGSHFYALLDGLSKSENFKIKMIRTDSQLYREVTVNSYGNIPVLDIPQPENKLFLTVEDSLIQKTYAKRVLEISYPFFEDFEDPFFVVNSIDYLNLVLEMKGSLEACSIAYIHHAWSWKDFYNKPDRIFMEDWYTLNTPRLEQAMYYTKQQQKLALLADKVVAVTDQARDFFVKHLGVAQNKVFKIYNGLDMDKLQGIDGIISPSDYGLGSSEKAILYCGRIKSEKGVGALIEAFKIIHKTHPDYRLVLIGSGDFKEMISKTNPISAKVTFTGKLSREELFKWYGMASVGVLPSFHEQCSFTALEMAAHRLPMVISAVDGLEEMYHDGLDSLKVQVGFDKDGFKTIFPQTLAEKIITLIQNPELATQLAQNAFRLVSEKYTLDNMIRGYIELFQTESHEIYLKYQDKSIW</sequence>
<dbReference type="Gene3D" id="3.40.50.2000">
    <property type="entry name" value="Glycogen Phosphorylase B"/>
    <property type="match status" value="2"/>
</dbReference>
<gene>
    <name evidence="1" type="ORF">MM213_04560</name>
</gene>
<accession>A0ABS9V8J4</accession>
<reference evidence="1" key="1">
    <citation type="submission" date="2022-03" db="EMBL/GenBank/DDBJ databases">
        <title>De novo assembled genomes of Belliella spp. (Cyclobacteriaceae) strains.</title>
        <authorList>
            <person name="Szabo A."/>
            <person name="Korponai K."/>
            <person name="Felfoldi T."/>
        </authorList>
    </citation>
    <scope>NUCLEOTIDE SEQUENCE</scope>
    <source>
        <strain evidence="1">DSM 111903</strain>
    </source>
</reference>
<dbReference type="PANTHER" id="PTHR12526">
    <property type="entry name" value="GLYCOSYLTRANSFERASE"/>
    <property type="match status" value="1"/>
</dbReference>
<protein>
    <submittedName>
        <fullName evidence="1">Glycosyltransferase</fullName>
        <ecNumber evidence="1">2.4.-.-</ecNumber>
    </submittedName>
</protein>
<evidence type="ECO:0000313" key="2">
    <source>
        <dbReference type="Proteomes" id="UP001165430"/>
    </source>
</evidence>
<evidence type="ECO:0000313" key="1">
    <source>
        <dbReference type="EMBL" id="MCH7412746.1"/>
    </source>
</evidence>
<dbReference type="Pfam" id="PF13692">
    <property type="entry name" value="Glyco_trans_1_4"/>
    <property type="match status" value="1"/>
</dbReference>
<name>A0ABS9V8J4_9BACT</name>
<keyword evidence="2" id="KW-1185">Reference proteome</keyword>
<comment type="caution">
    <text evidence="1">The sequence shown here is derived from an EMBL/GenBank/DDBJ whole genome shotgun (WGS) entry which is preliminary data.</text>
</comment>